<dbReference type="Proteomes" id="UP000018144">
    <property type="component" value="Unassembled WGS sequence"/>
</dbReference>
<feature type="compositionally biased region" description="Polar residues" evidence="2">
    <location>
        <begin position="1"/>
        <end position="25"/>
    </location>
</feature>
<sequence length="339" mass="38165">MSTEPSDGENTTKTATIPGTFTPEESCSEDSGSERCSTDSSSDSMTTADTTSLDTTSLADTEKMFNTLSQLMQGYKADIVRLEMENKKLSESLAGAKSREDDAVKKNIKLQEKLDEMEQCGGARDIVALKGKCDGLEKQILDILHIQEKKDPGQIFEDYQQKMEKRIVEVQQQSQQNLEQAIDRIKAQQALEMQGLTSAMGFMCLDYLKDGYIFKEKPLKMIPDGMIQVSRAKASESNDRVSDGPPREDEDSCFLYVVRDQYKDFKKFTNLAESVFGLDAGHLNYLKGTKSNFLGYNKEGNNAQFINNWEKEASQKDRVYILLDVGLDYISDTVYYVDD</sequence>
<reference evidence="3 4" key="1">
    <citation type="journal article" date="2013" name="PLoS Genet.">
        <title>The genome and development-dependent transcriptomes of Pyronema confluens: a window into fungal evolution.</title>
        <authorList>
            <person name="Traeger S."/>
            <person name="Altegoer F."/>
            <person name="Freitag M."/>
            <person name="Gabaldon T."/>
            <person name="Kempken F."/>
            <person name="Kumar A."/>
            <person name="Marcet-Houben M."/>
            <person name="Poggeler S."/>
            <person name="Stajich J.E."/>
            <person name="Nowrousian M."/>
        </authorList>
    </citation>
    <scope>NUCLEOTIDE SEQUENCE [LARGE SCALE GENOMIC DNA]</scope>
    <source>
        <strain evidence="4">CBS 100304</strain>
        <tissue evidence="3">Vegetative mycelium</tissue>
    </source>
</reference>
<evidence type="ECO:0000256" key="2">
    <source>
        <dbReference type="SAM" id="MobiDB-lite"/>
    </source>
</evidence>
<keyword evidence="4" id="KW-1185">Reference proteome</keyword>
<evidence type="ECO:0000313" key="3">
    <source>
        <dbReference type="EMBL" id="CCX11994.1"/>
    </source>
</evidence>
<organism evidence="3 4">
    <name type="scientific">Pyronema omphalodes (strain CBS 100304)</name>
    <name type="common">Pyronema confluens</name>
    <dbReference type="NCBI Taxonomy" id="1076935"/>
    <lineage>
        <taxon>Eukaryota</taxon>
        <taxon>Fungi</taxon>
        <taxon>Dikarya</taxon>
        <taxon>Ascomycota</taxon>
        <taxon>Pezizomycotina</taxon>
        <taxon>Pezizomycetes</taxon>
        <taxon>Pezizales</taxon>
        <taxon>Pyronemataceae</taxon>
        <taxon>Pyronema</taxon>
    </lineage>
</organism>
<dbReference type="EMBL" id="HF935661">
    <property type="protein sequence ID" value="CCX11994.1"/>
    <property type="molecule type" value="Genomic_DNA"/>
</dbReference>
<feature type="compositionally biased region" description="Low complexity" evidence="2">
    <location>
        <begin position="38"/>
        <end position="54"/>
    </location>
</feature>
<feature type="coiled-coil region" evidence="1">
    <location>
        <begin position="72"/>
        <end position="99"/>
    </location>
</feature>
<name>U4LI43_PYROM</name>
<gene>
    <name evidence="3" type="ORF">PCON_11588</name>
</gene>
<protein>
    <submittedName>
        <fullName evidence="3">Uncharacterized protein</fullName>
    </submittedName>
</protein>
<keyword evidence="1" id="KW-0175">Coiled coil</keyword>
<accession>U4LI43</accession>
<evidence type="ECO:0000256" key="1">
    <source>
        <dbReference type="SAM" id="Coils"/>
    </source>
</evidence>
<feature type="region of interest" description="Disordered" evidence="2">
    <location>
        <begin position="1"/>
        <end position="54"/>
    </location>
</feature>
<dbReference type="AlphaFoldDB" id="U4LI43"/>
<dbReference type="OrthoDB" id="5473314at2759"/>
<proteinExistence type="predicted"/>
<evidence type="ECO:0000313" key="4">
    <source>
        <dbReference type="Proteomes" id="UP000018144"/>
    </source>
</evidence>